<feature type="region of interest" description="Disordered" evidence="2">
    <location>
        <begin position="1"/>
        <end position="33"/>
    </location>
</feature>
<feature type="compositionally biased region" description="Polar residues" evidence="2">
    <location>
        <begin position="47"/>
        <end position="58"/>
    </location>
</feature>
<feature type="repeat" description="TPR" evidence="1">
    <location>
        <begin position="194"/>
        <end position="227"/>
    </location>
</feature>
<evidence type="ECO:0000313" key="5">
    <source>
        <dbReference type="EMBL" id="KAJ9597369.1"/>
    </source>
</evidence>
<reference evidence="5" key="2">
    <citation type="submission" date="2023-05" db="EMBL/GenBank/DDBJ databases">
        <authorList>
            <person name="Fouks B."/>
        </authorList>
    </citation>
    <scope>NUCLEOTIDE SEQUENCE</scope>
    <source>
        <strain evidence="5">Stay&amp;Tobe</strain>
        <tissue evidence="5">Testes</tissue>
    </source>
</reference>
<comment type="caution">
    <text evidence="5">The sequence shown here is derived from an EMBL/GenBank/DDBJ whole genome shotgun (WGS) entry which is preliminary data.</text>
</comment>
<name>A0AAD8AE05_DIPPU</name>
<gene>
    <name evidence="5" type="ORF">L9F63_011758</name>
</gene>
<dbReference type="InterPro" id="IPR011990">
    <property type="entry name" value="TPR-like_helical_dom_sf"/>
</dbReference>
<dbReference type="InterPro" id="IPR056871">
    <property type="entry name" value="WH_TTC3"/>
</dbReference>
<dbReference type="AlphaFoldDB" id="A0AAD8AE05"/>
<dbReference type="Pfam" id="PF24812">
    <property type="entry name" value="WHD_TTC3"/>
    <property type="match status" value="1"/>
</dbReference>
<keyword evidence="6" id="KW-1185">Reference proteome</keyword>
<evidence type="ECO:0000256" key="2">
    <source>
        <dbReference type="SAM" id="MobiDB-lite"/>
    </source>
</evidence>
<feature type="domain" description="E3 ubiquitin-protein ligase TTC3/DZIP3" evidence="3">
    <location>
        <begin position="242"/>
        <end position="369"/>
    </location>
</feature>
<feature type="region of interest" description="Disordered" evidence="2">
    <location>
        <begin position="47"/>
        <end position="70"/>
    </location>
</feature>
<dbReference type="PANTHER" id="PTHR17550">
    <property type="entry name" value="E3 UBIQUITIN-PROTEIN LIGASE TTC3"/>
    <property type="match status" value="1"/>
</dbReference>
<organism evidence="5 6">
    <name type="scientific">Diploptera punctata</name>
    <name type="common">Pacific beetle cockroach</name>
    <dbReference type="NCBI Taxonomy" id="6984"/>
    <lineage>
        <taxon>Eukaryota</taxon>
        <taxon>Metazoa</taxon>
        <taxon>Ecdysozoa</taxon>
        <taxon>Arthropoda</taxon>
        <taxon>Hexapoda</taxon>
        <taxon>Insecta</taxon>
        <taxon>Pterygota</taxon>
        <taxon>Neoptera</taxon>
        <taxon>Polyneoptera</taxon>
        <taxon>Dictyoptera</taxon>
        <taxon>Blattodea</taxon>
        <taxon>Blaberoidea</taxon>
        <taxon>Blaberidae</taxon>
        <taxon>Diplopterinae</taxon>
        <taxon>Diploptera</taxon>
    </lineage>
</organism>
<dbReference type="InterPro" id="IPR043866">
    <property type="entry name" value="TTC3/DZIP3_dom"/>
</dbReference>
<dbReference type="PROSITE" id="PS50005">
    <property type="entry name" value="TPR"/>
    <property type="match status" value="1"/>
</dbReference>
<accession>A0AAD8AE05</accession>
<feature type="region of interest" description="Disordered" evidence="2">
    <location>
        <begin position="377"/>
        <end position="437"/>
    </location>
</feature>
<dbReference type="EMBL" id="JASPKZ010001615">
    <property type="protein sequence ID" value="KAJ9597369.1"/>
    <property type="molecule type" value="Genomic_DNA"/>
</dbReference>
<reference evidence="5" key="1">
    <citation type="journal article" date="2023" name="IScience">
        <title>Live-bearing cockroach genome reveals convergent evolutionary mechanisms linked to viviparity in insects and beyond.</title>
        <authorList>
            <person name="Fouks B."/>
            <person name="Harrison M.C."/>
            <person name="Mikhailova A.A."/>
            <person name="Marchal E."/>
            <person name="English S."/>
            <person name="Carruthers M."/>
            <person name="Jennings E.C."/>
            <person name="Chiamaka E.L."/>
            <person name="Frigard R.A."/>
            <person name="Pippel M."/>
            <person name="Attardo G.M."/>
            <person name="Benoit J.B."/>
            <person name="Bornberg-Bauer E."/>
            <person name="Tobe S.S."/>
        </authorList>
    </citation>
    <scope>NUCLEOTIDE SEQUENCE</scope>
    <source>
        <strain evidence="5">Stay&amp;Tobe</strain>
    </source>
</reference>
<dbReference type="InterPro" id="IPR019734">
    <property type="entry name" value="TPR_rpt"/>
</dbReference>
<dbReference type="Proteomes" id="UP001233999">
    <property type="component" value="Unassembled WGS sequence"/>
</dbReference>
<dbReference type="Pfam" id="PF19179">
    <property type="entry name" value="TTC3_DZIP3_dom"/>
    <property type="match status" value="1"/>
</dbReference>
<dbReference type="Gene3D" id="1.25.40.10">
    <property type="entry name" value="Tetratricopeptide repeat domain"/>
    <property type="match status" value="1"/>
</dbReference>
<evidence type="ECO:0000256" key="1">
    <source>
        <dbReference type="PROSITE-ProRule" id="PRU00339"/>
    </source>
</evidence>
<feature type="compositionally biased region" description="Polar residues" evidence="2">
    <location>
        <begin position="418"/>
        <end position="435"/>
    </location>
</feature>
<feature type="domain" description="E3 ubiquitin-protein ligase TTC3 winged helix turn helix" evidence="4">
    <location>
        <begin position="489"/>
        <end position="571"/>
    </location>
</feature>
<feature type="non-terminal residue" evidence="5">
    <location>
        <position position="623"/>
    </location>
</feature>
<proteinExistence type="predicted"/>
<evidence type="ECO:0008006" key="7">
    <source>
        <dbReference type="Google" id="ProtNLM"/>
    </source>
</evidence>
<protein>
    <recommendedName>
        <fullName evidence="7">RING-type E3 ubiquitin transferase</fullName>
    </recommendedName>
</protein>
<feature type="compositionally biased region" description="Acidic residues" evidence="2">
    <location>
        <begin position="1"/>
        <end position="14"/>
    </location>
</feature>
<evidence type="ECO:0000259" key="3">
    <source>
        <dbReference type="Pfam" id="PF19179"/>
    </source>
</evidence>
<dbReference type="PANTHER" id="PTHR17550:SF4">
    <property type="entry name" value="E3 UBIQUITIN-PROTEIN LIGASE TTC3"/>
    <property type="match status" value="1"/>
</dbReference>
<evidence type="ECO:0000259" key="4">
    <source>
        <dbReference type="Pfam" id="PF24812"/>
    </source>
</evidence>
<keyword evidence="1" id="KW-0802">TPR repeat</keyword>
<sequence length="623" mass="70997">EDIPELLSDSDSDDGANTPEKIRSRSTTRIASTSTVDSVKPIVATPRSVSVSRTSPIRKTNKKARKKRGPIEQEDIANDRTLSLFESIQFEKGIPRRQPEQICILPRLELNLILKEGSEVMASGLSRKAVEKYKTALDMILEHSFELFKLKEIDVIVLKYALCIGWIELADYGDIAKAVEYLLDIEETRASKFPAVFYGLGSAYYKLNRYKVATEHLEKGLLFLSREVKFEVQSWPGTNNVIPETTRSGLEDVLKELVKTCTTYHEPDAICRYSKCLSLSSHIIPSEYIFFSDPDFCGFVVVICEEKCKIEYHLGCWKDYKETTTSDEIGKLSDKDFIGRLCPTRDCVNQFNERSVIVKIEIVGDDTTIKASIEAPKTETTKETKKSKKKKLEKFSDVPPQQEKPKTKNRPKVKKSTSDTIQPSPQPETQSSNSTEELDARLQKLNVLRNINFGFTEENWNPKQVFYGRKDVQELDHFLSPEYVGDSDEIRAKKDFIYSYFYEFIKNEGPQKVKDVEQKWDNEAGDFQGIRELLNTSSSICVFLLQSYRFASIEDYICLAEQLPDAYAMTKTELVESVSFMLKGYENAVKPTIDVKKSNANSKVINDPAIQDNSSKQMILVIH</sequence>
<dbReference type="SUPFAM" id="SSF48452">
    <property type="entry name" value="TPR-like"/>
    <property type="match status" value="1"/>
</dbReference>
<evidence type="ECO:0000313" key="6">
    <source>
        <dbReference type="Proteomes" id="UP001233999"/>
    </source>
</evidence>
<feature type="compositionally biased region" description="Basic residues" evidence="2">
    <location>
        <begin position="59"/>
        <end position="68"/>
    </location>
</feature>